<accession>A0A249PD20</accession>
<dbReference type="GO" id="GO:0005886">
    <property type="term" value="C:plasma membrane"/>
    <property type="evidence" value="ECO:0007669"/>
    <property type="project" value="UniProtKB-SubCell"/>
</dbReference>
<evidence type="ECO:0000256" key="7">
    <source>
        <dbReference type="SAM" id="Phobius"/>
    </source>
</evidence>
<feature type="transmembrane region" description="Helical" evidence="7">
    <location>
        <begin position="86"/>
        <end position="108"/>
    </location>
</feature>
<dbReference type="Pfam" id="PF07681">
    <property type="entry name" value="DoxX"/>
    <property type="match status" value="1"/>
</dbReference>
<evidence type="ECO:0000256" key="6">
    <source>
        <dbReference type="ARBA" id="ARBA00023136"/>
    </source>
</evidence>
<evidence type="ECO:0000313" key="8">
    <source>
        <dbReference type="EMBL" id="ASY63564.1"/>
    </source>
</evidence>
<dbReference type="PANTHER" id="PTHR33452:SF1">
    <property type="entry name" value="INNER MEMBRANE PROTEIN YPHA-RELATED"/>
    <property type="match status" value="1"/>
</dbReference>
<evidence type="ECO:0000256" key="2">
    <source>
        <dbReference type="ARBA" id="ARBA00006679"/>
    </source>
</evidence>
<comment type="similarity">
    <text evidence="2">Belongs to the DoxX family.</text>
</comment>
<reference evidence="8 9" key="1">
    <citation type="submission" date="2017-08" db="EMBL/GenBank/DDBJ databases">
        <title>Multipartite genome sequences of Sinorhizobium species nodulating soybeans.</title>
        <authorList>
            <person name="Tian C.F."/>
        </authorList>
    </citation>
    <scope>NUCLEOTIDE SEQUENCE [LARGE SCALE GENOMIC DNA]</scope>
    <source>
        <strain evidence="8 9">CCBAU 05684</strain>
    </source>
</reference>
<comment type="subcellular location">
    <subcellularLocation>
        <location evidence="1">Cell membrane</location>
        <topology evidence="1">Multi-pass membrane protein</topology>
    </subcellularLocation>
</comment>
<sequence length="169" mass="18163">MLTSIRNLLDKAEAGGRAGWLARIDGLVARIAPASLAQLALRFGLAVPFWRSGMSKWDGFLQLNDVAVLLFTSEFKLHLPGGPYDFPMPAATAFLVACAEVLLPTFLILGLATRLAALGLLAMTIVIQFTVPDGWPIHLTWAAMALGVIAWGAGRLSVDWWFGASAEKT</sequence>
<dbReference type="STRING" id="716928.GCA_000261485_00259"/>
<evidence type="ECO:0000256" key="4">
    <source>
        <dbReference type="ARBA" id="ARBA00022692"/>
    </source>
</evidence>
<evidence type="ECO:0000313" key="9">
    <source>
        <dbReference type="Proteomes" id="UP000217211"/>
    </source>
</evidence>
<gene>
    <name evidence="8" type="ORF">SJ05684_c21230</name>
</gene>
<dbReference type="AlphaFoldDB" id="A0A249PD20"/>
<dbReference type="RefSeq" id="WP_083846049.1">
    <property type="nucleotide sequence ID" value="NZ_AJQT01000007.1"/>
</dbReference>
<evidence type="ECO:0000256" key="3">
    <source>
        <dbReference type="ARBA" id="ARBA00022475"/>
    </source>
</evidence>
<dbReference type="PANTHER" id="PTHR33452">
    <property type="entry name" value="OXIDOREDUCTASE CATD-RELATED"/>
    <property type="match status" value="1"/>
</dbReference>
<proteinExistence type="inferred from homology"/>
<dbReference type="EMBL" id="CP023067">
    <property type="protein sequence ID" value="ASY63564.1"/>
    <property type="molecule type" value="Genomic_DNA"/>
</dbReference>
<feature type="transmembrane region" description="Helical" evidence="7">
    <location>
        <begin position="137"/>
        <end position="158"/>
    </location>
</feature>
<dbReference type="InterPro" id="IPR032808">
    <property type="entry name" value="DoxX"/>
</dbReference>
<protein>
    <submittedName>
        <fullName evidence="8">INTEGRAL MEMBRANE protein (Rhomboid family)</fullName>
    </submittedName>
</protein>
<name>A0A249PD20_9HYPH</name>
<keyword evidence="5 7" id="KW-1133">Transmembrane helix</keyword>
<organism evidence="8 9">
    <name type="scientific">Sinorhizobium sojae CCBAU 05684</name>
    <dbReference type="NCBI Taxonomy" id="716928"/>
    <lineage>
        <taxon>Bacteria</taxon>
        <taxon>Pseudomonadati</taxon>
        <taxon>Pseudomonadota</taxon>
        <taxon>Alphaproteobacteria</taxon>
        <taxon>Hyphomicrobiales</taxon>
        <taxon>Rhizobiaceae</taxon>
        <taxon>Sinorhizobium/Ensifer group</taxon>
        <taxon>Sinorhizobium</taxon>
    </lineage>
</organism>
<dbReference type="Proteomes" id="UP000217211">
    <property type="component" value="Chromosome"/>
</dbReference>
<keyword evidence="4 7" id="KW-0812">Transmembrane</keyword>
<evidence type="ECO:0000256" key="5">
    <source>
        <dbReference type="ARBA" id="ARBA00022989"/>
    </source>
</evidence>
<evidence type="ECO:0000256" key="1">
    <source>
        <dbReference type="ARBA" id="ARBA00004651"/>
    </source>
</evidence>
<feature type="transmembrane region" description="Helical" evidence="7">
    <location>
        <begin position="115"/>
        <end position="131"/>
    </location>
</feature>
<dbReference type="KEGG" id="esj:SJ05684_c21230"/>
<dbReference type="eggNOG" id="COG2259">
    <property type="taxonomic scope" value="Bacteria"/>
</dbReference>
<keyword evidence="9" id="KW-1185">Reference proteome</keyword>
<keyword evidence="3" id="KW-1003">Cell membrane</keyword>
<dbReference type="OrthoDB" id="121744at2"/>
<keyword evidence="6 7" id="KW-0472">Membrane</keyword>
<dbReference type="InterPro" id="IPR051907">
    <property type="entry name" value="DoxX-like_oxidoreductase"/>
</dbReference>